<name>A0ABP1QYE8_9HEXA</name>
<dbReference type="Proteomes" id="UP001642540">
    <property type="component" value="Unassembled WGS sequence"/>
</dbReference>
<gene>
    <name evidence="2" type="ORF">ODALV1_LOCUS16519</name>
</gene>
<proteinExistence type="predicted"/>
<evidence type="ECO:0000313" key="3">
    <source>
        <dbReference type="Proteomes" id="UP001642540"/>
    </source>
</evidence>
<feature type="chain" id="PRO_5046414081" evidence="1">
    <location>
        <begin position="22"/>
        <end position="171"/>
    </location>
</feature>
<organism evidence="2 3">
    <name type="scientific">Orchesella dallaii</name>
    <dbReference type="NCBI Taxonomy" id="48710"/>
    <lineage>
        <taxon>Eukaryota</taxon>
        <taxon>Metazoa</taxon>
        <taxon>Ecdysozoa</taxon>
        <taxon>Arthropoda</taxon>
        <taxon>Hexapoda</taxon>
        <taxon>Collembola</taxon>
        <taxon>Entomobryomorpha</taxon>
        <taxon>Entomobryoidea</taxon>
        <taxon>Orchesellidae</taxon>
        <taxon>Orchesellinae</taxon>
        <taxon>Orchesella</taxon>
    </lineage>
</organism>
<accession>A0ABP1QYE8</accession>
<protein>
    <submittedName>
        <fullName evidence="2">Uncharacterized protein</fullName>
    </submittedName>
</protein>
<evidence type="ECO:0000313" key="2">
    <source>
        <dbReference type="EMBL" id="CAL8114552.1"/>
    </source>
</evidence>
<keyword evidence="3" id="KW-1185">Reference proteome</keyword>
<sequence length="171" mass="19347">MTPYNILAALLLSFIVKQGQVAQILIEVNEFDMRADKIIAEFQPLKEIPLTATTLREILQVTTKTIDLVKLNEKFVSKVTQPYLPADKLVAPLLNLIQTAVTGDGLKEGEILDLGMEAMRNTNIQKLLKMDVKQLQAEWKELDLLQKIKDCAQELEEIKAGLTYDEMSNEF</sequence>
<keyword evidence="1" id="KW-0732">Signal</keyword>
<reference evidence="2 3" key="1">
    <citation type="submission" date="2024-08" db="EMBL/GenBank/DDBJ databases">
        <authorList>
            <person name="Cucini C."/>
            <person name="Frati F."/>
        </authorList>
    </citation>
    <scope>NUCLEOTIDE SEQUENCE [LARGE SCALE GENOMIC DNA]</scope>
</reference>
<comment type="caution">
    <text evidence="2">The sequence shown here is derived from an EMBL/GenBank/DDBJ whole genome shotgun (WGS) entry which is preliminary data.</text>
</comment>
<evidence type="ECO:0000256" key="1">
    <source>
        <dbReference type="SAM" id="SignalP"/>
    </source>
</evidence>
<feature type="signal peptide" evidence="1">
    <location>
        <begin position="1"/>
        <end position="21"/>
    </location>
</feature>
<dbReference type="EMBL" id="CAXLJM020000050">
    <property type="protein sequence ID" value="CAL8114552.1"/>
    <property type="molecule type" value="Genomic_DNA"/>
</dbReference>